<keyword evidence="2" id="KW-1015">Disulfide bond</keyword>
<dbReference type="KEGG" id="cvn:111124935"/>
<dbReference type="InterPro" id="IPR000884">
    <property type="entry name" value="TSP1_rpt"/>
</dbReference>
<feature type="compositionally biased region" description="Basic and acidic residues" evidence="3">
    <location>
        <begin position="847"/>
        <end position="861"/>
    </location>
</feature>
<proteinExistence type="predicted"/>
<feature type="compositionally biased region" description="Low complexity" evidence="3">
    <location>
        <begin position="669"/>
        <end position="679"/>
    </location>
</feature>
<dbReference type="Proteomes" id="UP000694844">
    <property type="component" value="Chromosome 3"/>
</dbReference>
<dbReference type="Pfam" id="PF00090">
    <property type="entry name" value="TSP_1"/>
    <property type="match status" value="1"/>
</dbReference>
<dbReference type="Gene3D" id="2.60.120.290">
    <property type="entry name" value="Spermadhesin, CUB domain"/>
    <property type="match status" value="1"/>
</dbReference>
<dbReference type="CDD" id="cd00041">
    <property type="entry name" value="CUB"/>
    <property type="match status" value="1"/>
</dbReference>
<dbReference type="SMART" id="SM00209">
    <property type="entry name" value="TSP1"/>
    <property type="match status" value="1"/>
</dbReference>
<feature type="compositionally biased region" description="Low complexity" evidence="3">
    <location>
        <begin position="951"/>
        <end position="970"/>
    </location>
</feature>
<evidence type="ECO:0000256" key="4">
    <source>
        <dbReference type="SAM" id="Phobius"/>
    </source>
</evidence>
<feature type="compositionally biased region" description="Basic residues" evidence="3">
    <location>
        <begin position="736"/>
        <end position="751"/>
    </location>
</feature>
<dbReference type="RefSeq" id="XP_022323955.1">
    <property type="nucleotide sequence ID" value="XM_022468247.1"/>
</dbReference>
<keyword evidence="6" id="KW-1185">Reference proteome</keyword>
<dbReference type="PANTHER" id="PTHR16311">
    <property type="entry name" value="THROMBOSPONDIN TYPE I DOMAIN-CONTAINING 1"/>
    <property type="match status" value="1"/>
</dbReference>
<feature type="compositionally biased region" description="Polar residues" evidence="3">
    <location>
        <begin position="623"/>
        <end position="638"/>
    </location>
</feature>
<evidence type="ECO:0000313" key="6">
    <source>
        <dbReference type="Proteomes" id="UP000694844"/>
    </source>
</evidence>
<keyword evidence="4" id="KW-0812">Transmembrane</keyword>
<evidence type="ECO:0000256" key="1">
    <source>
        <dbReference type="ARBA" id="ARBA00022737"/>
    </source>
</evidence>
<dbReference type="GeneID" id="111124935"/>
<dbReference type="Gene3D" id="2.20.100.10">
    <property type="entry name" value="Thrombospondin type-1 (TSP1) repeat"/>
    <property type="match status" value="1"/>
</dbReference>
<feature type="compositionally biased region" description="Polar residues" evidence="3">
    <location>
        <begin position="806"/>
        <end position="816"/>
    </location>
</feature>
<organism evidence="6 7">
    <name type="scientific">Crassostrea virginica</name>
    <name type="common">Eastern oyster</name>
    <dbReference type="NCBI Taxonomy" id="6565"/>
    <lineage>
        <taxon>Eukaryota</taxon>
        <taxon>Metazoa</taxon>
        <taxon>Spiralia</taxon>
        <taxon>Lophotrochozoa</taxon>
        <taxon>Mollusca</taxon>
        <taxon>Bivalvia</taxon>
        <taxon>Autobranchia</taxon>
        <taxon>Pteriomorphia</taxon>
        <taxon>Ostreida</taxon>
        <taxon>Ostreoidea</taxon>
        <taxon>Ostreidae</taxon>
        <taxon>Crassostrea</taxon>
    </lineage>
</organism>
<feature type="transmembrane region" description="Helical" evidence="4">
    <location>
        <begin position="6"/>
        <end position="24"/>
    </location>
</feature>
<evidence type="ECO:0000259" key="5">
    <source>
        <dbReference type="SMART" id="SM00042"/>
    </source>
</evidence>
<feature type="compositionally biased region" description="Basic and acidic residues" evidence="3">
    <location>
        <begin position="1025"/>
        <end position="1037"/>
    </location>
</feature>
<dbReference type="RefSeq" id="XP_022323954.1">
    <property type="nucleotide sequence ID" value="XM_022468246.1"/>
</dbReference>
<feature type="region of interest" description="Disordered" evidence="3">
    <location>
        <begin position="727"/>
        <end position="990"/>
    </location>
</feature>
<dbReference type="FunFam" id="2.20.100.10:FF:000007">
    <property type="entry name" value="Thrombospondin 1"/>
    <property type="match status" value="1"/>
</dbReference>
<evidence type="ECO:0000313" key="8">
    <source>
        <dbReference type="RefSeq" id="XP_022323955.1"/>
    </source>
</evidence>
<sequence>MKSPTPSSIVFIVVWIFVSTLELTKFTDGSFALHVPLVYVAFSGDLILNFTIPSNISLPNAFLKILATIDNHNQKEITTLGLPLGQSFGSVSVRCGIVEISAVHVVQLHSYAGGPILTSSSFEVEWPSFTLKLPANHVAQTQAVTLTFLSTAKCNPLLKRYSFHIELVKDGRDNHSDAQQTVFDVTPVSNIVSLRQDIRYPCNIFDTTGNFKAILRNNVNATGIVSQSDPMLVTWSNAYSMEIYSSSIFPCIGHITLVYTNPECIGRNDKIRLYMLTRESGSIAAPYQRKYMLEKNVDPDRTNIFFDCSLFQSRASAYVFEYVSFSSTGMMKKQRELYISTHPDSETPTDGGWSRWSAWGHCSVSCGTGKVSRSRLCNNPTPLHGGRFCEGDPIEWKPCFINCPELIPKTPLHTLSLNKSCICGCEIKVHQGEIIATGRCPGLSLWLISATDHHQITLSFTYFNLFKQKQWVKIRNGGTSSADLIAKSGGEIDLQKVVSTTGTMLIEFMTLTESSANLSYVNSSSASSSVLSYPSELIHVHGFIASYSIQVKNESRFVAAVTITESPSKEGIWQSTVTIVGISLCAVIITVVMIIAIYHKVFRKKTHKYAMTKQEDTPEHLPKSTSMHSTPSRHSALSQGIEIDVDMEKPLTGKSARKKYRNDSETHMSRGSSISSNRSGRSKNKIKIKADVEPGGSPKPPSRHYTPLPSPLVHNDLIQEEDSKTSLFNASPLLNRKSRSPKIHPSPRFKRQSNGGSPVKSKHELLIRKRKDRLAKEKDEKKKKDPHETFEKRVKESVKPLATPDSAGSLTPTPTVLNALPTVDGQIDDKKKAKNDVTDGNLSPDAIEMKDIAKEDLEARKPGSGTSDDSCTPEKSEVFLQQTTSFVQSPSIELIKLRRPTSLTESYKKSASLPSIDRVMNSTENIVNVDRQKALPKPDGQSPKSPRQENSKTSSPKSVQGSSVNSSRSKLTMSPARSGTSPSENLEMEYDDYIEYDDTFSYFDPLETEKLQWTGSEKIGKPKPLSKEDPKTESGDI</sequence>
<dbReference type="AlphaFoldDB" id="A0A8B8D8T2"/>
<feature type="compositionally biased region" description="Polar residues" evidence="3">
    <location>
        <begin position="971"/>
        <end position="984"/>
    </location>
</feature>
<protein>
    <submittedName>
        <fullName evidence="7 8">Uncharacterized protein LOC111124935 isoform X1</fullName>
    </submittedName>
</protein>
<dbReference type="SMART" id="SM00042">
    <property type="entry name" value="CUB"/>
    <property type="match status" value="1"/>
</dbReference>
<feature type="compositionally biased region" description="Basic and acidic residues" evidence="3">
    <location>
        <begin position="613"/>
        <end position="622"/>
    </location>
</feature>
<name>A0A8B8D8T2_CRAVI</name>
<gene>
    <name evidence="7 8" type="primary">LOC111124935</name>
</gene>
<feature type="region of interest" description="Disordered" evidence="3">
    <location>
        <begin position="1012"/>
        <end position="1037"/>
    </location>
</feature>
<reference evidence="7 8" key="1">
    <citation type="submission" date="2025-04" db="UniProtKB">
        <authorList>
            <consortium name="RefSeq"/>
        </authorList>
    </citation>
    <scope>IDENTIFICATION</scope>
    <source>
        <tissue evidence="7 8">Whole sample</tissue>
    </source>
</reference>
<dbReference type="GO" id="GO:0071944">
    <property type="term" value="C:cell periphery"/>
    <property type="evidence" value="ECO:0007669"/>
    <property type="project" value="TreeGrafter"/>
</dbReference>
<feature type="region of interest" description="Disordered" evidence="3">
    <location>
        <begin position="613"/>
        <end position="712"/>
    </location>
</feature>
<dbReference type="InterPro" id="IPR000859">
    <property type="entry name" value="CUB_dom"/>
</dbReference>
<evidence type="ECO:0000256" key="3">
    <source>
        <dbReference type="SAM" id="MobiDB-lite"/>
    </source>
</evidence>
<dbReference type="InterPro" id="IPR036383">
    <property type="entry name" value="TSP1_rpt_sf"/>
</dbReference>
<evidence type="ECO:0000313" key="7">
    <source>
        <dbReference type="RefSeq" id="XP_022323954.1"/>
    </source>
</evidence>
<dbReference type="InterPro" id="IPR035914">
    <property type="entry name" value="Sperma_CUB_dom_sf"/>
</dbReference>
<feature type="transmembrane region" description="Helical" evidence="4">
    <location>
        <begin position="572"/>
        <end position="598"/>
    </location>
</feature>
<dbReference type="PANTHER" id="PTHR16311:SF3">
    <property type="entry name" value="THROMBOSPONDIN TYPE-1 DOMAIN-CONTAINING PROTEIN 1"/>
    <property type="match status" value="1"/>
</dbReference>
<feature type="domain" description="CUB" evidence="5">
    <location>
        <begin position="423"/>
        <end position="521"/>
    </location>
</feature>
<dbReference type="InterPro" id="IPR038877">
    <property type="entry name" value="THSD1"/>
</dbReference>
<dbReference type="Pfam" id="PF00431">
    <property type="entry name" value="CUB"/>
    <property type="match status" value="1"/>
</dbReference>
<feature type="compositionally biased region" description="Basic and acidic residues" evidence="3">
    <location>
        <begin position="827"/>
        <end position="837"/>
    </location>
</feature>
<feature type="compositionally biased region" description="Polar residues" evidence="3">
    <location>
        <begin position="879"/>
        <end position="891"/>
    </location>
</feature>
<dbReference type="SUPFAM" id="SSF82895">
    <property type="entry name" value="TSP-1 type 1 repeat"/>
    <property type="match status" value="1"/>
</dbReference>
<dbReference type="OrthoDB" id="446173at2759"/>
<keyword evidence="4" id="KW-1133">Transmembrane helix</keyword>
<dbReference type="PROSITE" id="PS50092">
    <property type="entry name" value="TSP1"/>
    <property type="match status" value="1"/>
</dbReference>
<feature type="compositionally biased region" description="Basic and acidic residues" evidence="3">
    <location>
        <begin position="774"/>
        <end position="798"/>
    </location>
</feature>
<keyword evidence="1" id="KW-0677">Repeat</keyword>
<keyword evidence="4" id="KW-0472">Membrane</keyword>
<dbReference type="SUPFAM" id="SSF49854">
    <property type="entry name" value="Spermadhesin, CUB domain"/>
    <property type="match status" value="1"/>
</dbReference>
<evidence type="ECO:0000256" key="2">
    <source>
        <dbReference type="ARBA" id="ARBA00023157"/>
    </source>
</evidence>
<accession>A0A8B8D8T2</accession>